<reference evidence="7" key="1">
    <citation type="journal article" date="2007" name="Environ. Microbiol.">
        <title>Proteorhodopsin photosystem gene clusters exhibit co-evolutionary trends and shared ancestry among diverse marine microbial phyla.</title>
        <authorList>
            <person name="McCarren J."/>
            <person name="Delong E.F."/>
        </authorList>
    </citation>
    <scope>NUCLEOTIDE SEQUENCE</scope>
</reference>
<keyword evidence="1 5" id="KW-0285">Flavoprotein</keyword>
<dbReference type="GO" id="GO:0050660">
    <property type="term" value="F:flavin adenine dinucleotide binding"/>
    <property type="evidence" value="ECO:0007669"/>
    <property type="project" value="UniProtKB-UniRule"/>
</dbReference>
<feature type="binding site" evidence="5">
    <location>
        <position position="284"/>
    </location>
    <ligand>
        <name>FAD</name>
        <dbReference type="ChEBI" id="CHEBI:57692"/>
    </ligand>
</feature>
<comment type="catalytic activity">
    <reaction evidence="5">
        <text>2 reduced [2Fe-2S]-[ferredoxin] + NADP(+) + H(+) = 2 oxidized [2Fe-2S]-[ferredoxin] + NADPH</text>
        <dbReference type="Rhea" id="RHEA:20125"/>
        <dbReference type="Rhea" id="RHEA-COMP:10000"/>
        <dbReference type="Rhea" id="RHEA-COMP:10001"/>
        <dbReference type="ChEBI" id="CHEBI:15378"/>
        <dbReference type="ChEBI" id="CHEBI:33737"/>
        <dbReference type="ChEBI" id="CHEBI:33738"/>
        <dbReference type="ChEBI" id="CHEBI:57783"/>
        <dbReference type="ChEBI" id="CHEBI:58349"/>
        <dbReference type="EC" id="1.18.1.2"/>
    </reaction>
</comment>
<evidence type="ECO:0000256" key="5">
    <source>
        <dbReference type="HAMAP-Rule" id="MF_01685"/>
    </source>
</evidence>
<dbReference type="InterPro" id="IPR023753">
    <property type="entry name" value="FAD/NAD-binding_dom"/>
</dbReference>
<gene>
    <name evidence="7" type="ORF">ALOHA_HF1045G01.0023</name>
</gene>
<dbReference type="SUPFAM" id="SSF51905">
    <property type="entry name" value="FAD/NAD(P)-binding domain"/>
    <property type="match status" value="2"/>
</dbReference>
<dbReference type="GO" id="GO:0004324">
    <property type="term" value="F:ferredoxin-NADP+ reductase activity"/>
    <property type="evidence" value="ECO:0007669"/>
    <property type="project" value="UniProtKB-UniRule"/>
</dbReference>
<evidence type="ECO:0000256" key="3">
    <source>
        <dbReference type="ARBA" id="ARBA00022857"/>
    </source>
</evidence>
<feature type="binding site" evidence="5">
    <location>
        <position position="14"/>
    </location>
    <ligand>
        <name>FAD</name>
        <dbReference type="ChEBI" id="CHEBI:57692"/>
    </ligand>
</feature>
<dbReference type="PANTHER" id="PTHR48105">
    <property type="entry name" value="THIOREDOXIN REDUCTASE 1-RELATED-RELATED"/>
    <property type="match status" value="1"/>
</dbReference>
<organism evidence="7">
    <name type="scientific">uncultured marine bacterium HF10_45G01</name>
    <dbReference type="NCBI Taxonomy" id="415446"/>
    <lineage>
        <taxon>Bacteria</taxon>
        <taxon>environmental samples</taxon>
    </lineage>
</organism>
<dbReference type="Pfam" id="PF07992">
    <property type="entry name" value="Pyr_redox_2"/>
    <property type="match status" value="1"/>
</dbReference>
<dbReference type="GO" id="GO:0050661">
    <property type="term" value="F:NADP binding"/>
    <property type="evidence" value="ECO:0007669"/>
    <property type="project" value="UniProtKB-UniRule"/>
</dbReference>
<dbReference type="HAMAP" id="MF_01685">
    <property type="entry name" value="FENR2"/>
    <property type="match status" value="1"/>
</dbReference>
<dbReference type="InterPro" id="IPR022890">
    <property type="entry name" value="Fd--NADP_Rdtase_type_2"/>
</dbReference>
<evidence type="ECO:0000313" key="7">
    <source>
        <dbReference type="EMBL" id="ABL97354.1"/>
    </source>
</evidence>
<dbReference type="EMBL" id="EF107103">
    <property type="protein sequence ID" value="ABL97354.1"/>
    <property type="molecule type" value="Genomic_DNA"/>
</dbReference>
<protein>
    <recommendedName>
        <fullName evidence="5">Ferredoxin--NADP reductase</fullName>
        <shortName evidence="5">FNR</shortName>
        <shortName evidence="5">Fd-NADP(+) reductase</shortName>
        <ecNumber evidence="5">1.18.1.2</ecNumber>
    </recommendedName>
</protein>
<feature type="binding site" evidence="5">
    <location>
        <position position="46"/>
    </location>
    <ligand>
        <name>FAD</name>
        <dbReference type="ChEBI" id="CHEBI:57692"/>
    </ligand>
</feature>
<sequence length="338" mass="37438">MNKSDVLIIGAGPTGLFCAHQLGIIGLSCEIVDNLDKAGGQCIELYPDKPIYDIPAVPECTGEELTNNLLKQIKPFNIKFYLNERVEELKKNQNRWHVKTSGGVEFDVAAIVIAGGVGSFEPRKFSLKECEKFEGNSLFYSIKDKSIFKDKTISIFGGGDSALDWAIELSNTSKVNLIHRREGFSGAEASVQKVKKLNEQGKLHLYTKFQMNSVLGDKKIEGLTIKHDEGEIKEIKSDYVLGFFGLIMQLGPILDWGLNIDKKTVQVNTENFETNVGGIFAIGDICSYPGKLKLILSGFHEGALAARGCFKYAKPDEKLRFEFTTTSKAAQERLGIKK</sequence>
<dbReference type="Gene3D" id="3.50.50.60">
    <property type="entry name" value="FAD/NAD(P)-binding domain"/>
    <property type="match status" value="2"/>
</dbReference>
<comment type="subunit">
    <text evidence="5">Homodimer.</text>
</comment>
<accession>A4GJQ9</accession>
<dbReference type="PROSITE" id="PS51257">
    <property type="entry name" value="PROKAR_LIPOPROTEIN"/>
    <property type="match status" value="1"/>
</dbReference>
<proteinExistence type="inferred from homology"/>
<dbReference type="InterPro" id="IPR036188">
    <property type="entry name" value="FAD/NAD-bd_sf"/>
</dbReference>
<dbReference type="PRINTS" id="PR00368">
    <property type="entry name" value="FADPNR"/>
</dbReference>
<feature type="binding site" evidence="5">
    <location>
        <position position="86"/>
    </location>
    <ligand>
        <name>FAD</name>
        <dbReference type="ChEBI" id="CHEBI:57692"/>
    </ligand>
</feature>
<evidence type="ECO:0000259" key="6">
    <source>
        <dbReference type="Pfam" id="PF07992"/>
    </source>
</evidence>
<keyword evidence="3 5" id="KW-0521">NADP</keyword>
<feature type="binding site" evidence="5">
    <location>
        <position position="33"/>
    </location>
    <ligand>
        <name>FAD</name>
        <dbReference type="ChEBI" id="CHEBI:57692"/>
    </ligand>
</feature>
<comment type="similarity">
    <text evidence="5">Belongs to the ferredoxin--NADP reductase type 2 family.</text>
</comment>
<name>A4GJQ9_9BACT</name>
<dbReference type="PRINTS" id="PR00469">
    <property type="entry name" value="PNDRDTASEII"/>
</dbReference>
<dbReference type="EC" id="1.18.1.2" evidence="5"/>
<feature type="binding site" evidence="5">
    <location>
        <position position="120"/>
    </location>
    <ligand>
        <name>FAD</name>
        <dbReference type="ChEBI" id="CHEBI:57692"/>
    </ligand>
</feature>
<evidence type="ECO:0000256" key="1">
    <source>
        <dbReference type="ARBA" id="ARBA00022630"/>
    </source>
</evidence>
<keyword evidence="4 5" id="KW-0560">Oxidoreductase</keyword>
<evidence type="ECO:0000256" key="2">
    <source>
        <dbReference type="ARBA" id="ARBA00022827"/>
    </source>
</evidence>
<feature type="binding site" evidence="5">
    <location>
        <position position="325"/>
    </location>
    <ligand>
        <name>FAD</name>
        <dbReference type="ChEBI" id="CHEBI:57692"/>
    </ligand>
</feature>
<dbReference type="AlphaFoldDB" id="A4GJQ9"/>
<evidence type="ECO:0000256" key="4">
    <source>
        <dbReference type="ARBA" id="ARBA00023002"/>
    </source>
</evidence>
<keyword evidence="2 5" id="KW-0274">FAD</keyword>
<dbReference type="InterPro" id="IPR050097">
    <property type="entry name" value="Ferredoxin-NADP_redctase_2"/>
</dbReference>
<comment type="cofactor">
    <cofactor evidence="5">
        <name>FAD</name>
        <dbReference type="ChEBI" id="CHEBI:57692"/>
    </cofactor>
    <text evidence="5">Binds 1 FAD per subunit.</text>
</comment>
<feature type="binding site" evidence="5">
    <location>
        <position position="41"/>
    </location>
    <ligand>
        <name>FAD</name>
        <dbReference type="ChEBI" id="CHEBI:57692"/>
    </ligand>
</feature>
<feature type="domain" description="FAD/NAD(P)-binding" evidence="6">
    <location>
        <begin position="5"/>
        <end position="291"/>
    </location>
</feature>